<dbReference type="CDD" id="cd14740">
    <property type="entry name" value="PAAR_4"/>
    <property type="match status" value="1"/>
</dbReference>
<dbReference type="PANTHER" id="PTHR32305:SF15">
    <property type="entry name" value="PROTEIN RHSA-RELATED"/>
    <property type="match status" value="1"/>
</dbReference>
<keyword evidence="6" id="KW-1185">Reference proteome</keyword>
<organism evidence="5 6">
    <name type="scientific">Filimonas lacunae</name>
    <dbReference type="NCBI Taxonomy" id="477680"/>
    <lineage>
        <taxon>Bacteria</taxon>
        <taxon>Pseudomonadati</taxon>
        <taxon>Bacteroidota</taxon>
        <taxon>Chitinophagia</taxon>
        <taxon>Chitinophagales</taxon>
        <taxon>Chitinophagaceae</taxon>
        <taxon>Filimonas</taxon>
    </lineage>
</organism>
<dbReference type="RefSeq" id="WP_076374975.1">
    <property type="nucleotide sequence ID" value="NZ_AP017422.1"/>
</dbReference>
<protein>
    <submittedName>
        <fullName evidence="5">RHS repeat-associated core domain-containing protein</fullName>
    </submittedName>
</protein>
<dbReference type="Pfam" id="PF25023">
    <property type="entry name" value="TEN_YD-shell"/>
    <property type="match status" value="2"/>
</dbReference>
<dbReference type="NCBIfam" id="TIGR03696">
    <property type="entry name" value="Rhs_assc_core"/>
    <property type="match status" value="1"/>
</dbReference>
<keyword evidence="1" id="KW-0677">Repeat</keyword>
<dbReference type="InterPro" id="IPR022385">
    <property type="entry name" value="Rhs_assc_core"/>
</dbReference>
<dbReference type="Gene3D" id="2.180.10.10">
    <property type="entry name" value="RHS repeat-associated core"/>
    <property type="match status" value="3"/>
</dbReference>
<feature type="compositionally biased region" description="Basic and acidic residues" evidence="2">
    <location>
        <begin position="1442"/>
        <end position="1458"/>
    </location>
</feature>
<dbReference type="STRING" id="477680.SAMN05421788_101294"/>
<dbReference type="PANTHER" id="PTHR32305">
    <property type="match status" value="1"/>
</dbReference>
<dbReference type="InterPro" id="IPR045351">
    <property type="entry name" value="DUF6531"/>
</dbReference>
<dbReference type="OrthoDB" id="9765204at2"/>
<dbReference type="InterPro" id="IPR032722">
    <property type="entry name" value="Deaminase_XOO_2897"/>
</dbReference>
<feature type="compositionally biased region" description="Basic and acidic residues" evidence="2">
    <location>
        <begin position="255"/>
        <end position="270"/>
    </location>
</feature>
<dbReference type="InterPro" id="IPR050708">
    <property type="entry name" value="T6SS_VgrG/RHS"/>
</dbReference>
<name>A0A173MN68_9BACT</name>
<dbReference type="InterPro" id="IPR056823">
    <property type="entry name" value="TEN-like_YD-shell"/>
</dbReference>
<feature type="region of interest" description="Disordered" evidence="2">
    <location>
        <begin position="1430"/>
        <end position="1458"/>
    </location>
</feature>
<dbReference type="Pfam" id="PF14440">
    <property type="entry name" value="XOO_2897-deam"/>
    <property type="match status" value="1"/>
</dbReference>
<feature type="domain" description="Teneurin-like YD-shell" evidence="4">
    <location>
        <begin position="1210"/>
        <end position="1290"/>
    </location>
</feature>
<gene>
    <name evidence="5" type="ORF">SAMN05421788_101294</name>
</gene>
<sequence>MPIENKGFAAAFSEKKDALDHLQAKMASIIPAFPGQNVAKYFDLALGVDFHSTVLPPSPLLPVPHIGMVFDIMSAVMSAIASVLPEPPAPPEPAEGEEPVEPPVTVLSVASAVVNAMKPSVKVHNQWVANAGTGIQHLPAMIAHIAPVVSPMASSEMWMGSSTVLADGGPCSTQFHPALSCNIVGIPSIMRRNKPPKPKMALMAPTSMLLIITSGGGPVMAGGPPTIDLFQLMFKLALKGLGKMWKKARGKGKAKAPETKNPHLGEGHPKEKKICLTDPVDVVTGEVFSSNVDFELPGPIPFTWTRTYYSNAECEGPLGYNWHHSYNMGIYDMGNEWFTVRLRDGREAAMPALAFGDAYYNRKEQLLWQREYNGYVLVDRDKLIYRFSGNRNKEGFQMLSAIETLTGFCIRFFYSASGVLLKMEDSSNRILHVASDALGRIESVYSDAVGLGRINHVQYRYDEAGNLVEITNATGGCKTYSYAERLLTGMVSFSGHRFYWEYEGRGDDARCVHAWGDNGVMEYWFQYEDGKTLSRNSLGHITQYYYDVRNLVYKVVDANGGITMQEYNEFDELELVVNPEGLSIKYQYNVWGKIIKYINENGEATVYKYDDQLNMVDFVTPAGASYSNEYDDKGRVISRSYANGVVLNYEYAGPLLERVSDNRGRSFCFRYDDQYNVTRLQMPNGTHLHWAFDSLGRLEMATDAAGNNTSYKYDAAGNMTGVHQADGVKHYLEYDAAGNMIHARDNNGHEVFYTYGFGEVLVERRQDDHFIRFNYDTEQQLKSIANEGGELYKYGFDAVGNVVSEWGFDGINRRYVRDGAGRVTKVLRPGGRWTNYQYDGVGNAIGEEHFDGSMAAYRYNKDGRLVEAVNDCSVVSLLRDTAGRIVKEKQGVYEVDKQYNEDGQCVFTSSNLGAAIELGYTSEGFLSAMQVKQQGQELWGASWQRNDTGLELLRELTGGIQVRTERDRLGRVERRRIGVHHIEESSMRYEWGRGDKLNKIVNEITHAKAEFNYDTFNNLASATYSQNNTLETIYRVPDKIGNIYKTPQRNDRVYAKGGQLTEDEKHYYYYDVEGNLLFKEFKLNANLHAEDKQALLQEAELANKGSGTGWWYVWNANGSLNKVITPAGNEVVFCYDALGRRIAKNYKGIVTRWVWDGNTPLHEWSYQGEYPPKAVINAAGKVVEEEEVAEEVITWVFEGGTFAPCAKIDKGKTYSIVTDYLGTPTHAYDNEGNKVWERELDCYGNLLHEKGEKNFIPYLYQGQYIDGETGLAYNRFRYYNPETGTYISQDPIRFGGRKLQLYLYVHDVNVEVDPSGLIILQQVPYDNHPLSDAIIDYRNNNPGITSGRNVAAAELNNGDVIVKSSDGIYHSEKYLLDELDARNAMNDVKHLYTELEPCSGIGMQNCMGKLERALPQNQVVMYSNPYPVSDGSVANKKARRKGVSEKKKSVKEHTGCPK</sequence>
<dbReference type="Pfam" id="PF20148">
    <property type="entry name" value="DUF6531"/>
    <property type="match status" value="1"/>
</dbReference>
<evidence type="ECO:0000259" key="3">
    <source>
        <dbReference type="Pfam" id="PF20148"/>
    </source>
</evidence>
<evidence type="ECO:0000259" key="4">
    <source>
        <dbReference type="Pfam" id="PF25023"/>
    </source>
</evidence>
<evidence type="ECO:0000313" key="5">
    <source>
        <dbReference type="EMBL" id="SIS62616.1"/>
    </source>
</evidence>
<dbReference type="Proteomes" id="UP000186917">
    <property type="component" value="Unassembled WGS sequence"/>
</dbReference>
<feature type="domain" description="DUF6531" evidence="3">
    <location>
        <begin position="278"/>
        <end position="348"/>
    </location>
</feature>
<evidence type="ECO:0000256" key="1">
    <source>
        <dbReference type="ARBA" id="ARBA00022737"/>
    </source>
</evidence>
<dbReference type="InterPro" id="IPR006530">
    <property type="entry name" value="YD"/>
</dbReference>
<feature type="region of interest" description="Disordered" evidence="2">
    <location>
        <begin position="249"/>
        <end position="270"/>
    </location>
</feature>
<dbReference type="EMBL" id="FTOR01000001">
    <property type="protein sequence ID" value="SIS62616.1"/>
    <property type="molecule type" value="Genomic_DNA"/>
</dbReference>
<proteinExistence type="predicted"/>
<dbReference type="KEGG" id="fln:FLA_4888"/>
<feature type="domain" description="Teneurin-like YD-shell" evidence="4">
    <location>
        <begin position="559"/>
        <end position="692"/>
    </location>
</feature>
<evidence type="ECO:0000256" key="2">
    <source>
        <dbReference type="SAM" id="MobiDB-lite"/>
    </source>
</evidence>
<accession>A0A173MN68</accession>
<dbReference type="NCBIfam" id="TIGR01643">
    <property type="entry name" value="YD_repeat_2x"/>
    <property type="match status" value="1"/>
</dbReference>
<evidence type="ECO:0000313" key="6">
    <source>
        <dbReference type="Proteomes" id="UP000186917"/>
    </source>
</evidence>
<reference evidence="6" key="1">
    <citation type="submission" date="2017-01" db="EMBL/GenBank/DDBJ databases">
        <authorList>
            <person name="Varghese N."/>
            <person name="Submissions S."/>
        </authorList>
    </citation>
    <scope>NUCLEOTIDE SEQUENCE [LARGE SCALE GENOMIC DNA]</scope>
    <source>
        <strain evidence="6">DSM 21054</strain>
    </source>
</reference>